<proteinExistence type="predicted"/>
<keyword evidence="2" id="KW-1185">Reference proteome</keyword>
<reference evidence="2" key="1">
    <citation type="journal article" date="2019" name="Int. J. Syst. Evol. Microbiol.">
        <title>The Global Catalogue of Microorganisms (GCM) 10K type strain sequencing project: providing services to taxonomists for standard genome sequencing and annotation.</title>
        <authorList>
            <consortium name="The Broad Institute Genomics Platform"/>
            <consortium name="The Broad Institute Genome Sequencing Center for Infectious Disease"/>
            <person name="Wu L."/>
            <person name="Ma J."/>
        </authorList>
    </citation>
    <scope>NUCLEOTIDE SEQUENCE [LARGE SCALE GENOMIC DNA]</scope>
    <source>
        <strain evidence="2">JCM 18019</strain>
    </source>
</reference>
<gene>
    <name evidence="1" type="ORF">GCM10023210_14020</name>
</gene>
<sequence length="187" mass="22421">MKDWVEQDDEEEDTKSDKAELRLSDWVGDRIEQKIYNLKTLSQFGERLNRFSAINDFDADCQKIVLQFFKLYQQYPDENIFRNTKITDYESEDYDEHESISMEKYISFWADNEGWLAEHIEQSVNNEFGEYGDIDEPEITKRFDGKKKVEHEHGTLIFETTLFKLLDELVYLLNTYKKQRNGTQKPQ</sequence>
<evidence type="ECO:0000313" key="2">
    <source>
        <dbReference type="Proteomes" id="UP001500353"/>
    </source>
</evidence>
<dbReference type="Proteomes" id="UP001500353">
    <property type="component" value="Unassembled WGS sequence"/>
</dbReference>
<comment type="caution">
    <text evidence="1">The sequence shown here is derived from an EMBL/GenBank/DDBJ whole genome shotgun (WGS) entry which is preliminary data.</text>
</comment>
<organism evidence="1 2">
    <name type="scientific">Chryseobacterium ginsengisoli</name>
    <dbReference type="NCBI Taxonomy" id="363853"/>
    <lineage>
        <taxon>Bacteria</taxon>
        <taxon>Pseudomonadati</taxon>
        <taxon>Bacteroidota</taxon>
        <taxon>Flavobacteriia</taxon>
        <taxon>Flavobacteriales</taxon>
        <taxon>Weeksellaceae</taxon>
        <taxon>Chryseobacterium group</taxon>
        <taxon>Chryseobacterium</taxon>
    </lineage>
</organism>
<accession>A0ABP9M5V9</accession>
<name>A0ABP9M5V9_9FLAO</name>
<evidence type="ECO:0000313" key="1">
    <source>
        <dbReference type="EMBL" id="GAA5089331.1"/>
    </source>
</evidence>
<protein>
    <submittedName>
        <fullName evidence="1">Uncharacterized protein</fullName>
    </submittedName>
</protein>
<dbReference type="EMBL" id="BAABHX010000002">
    <property type="protein sequence ID" value="GAA5089331.1"/>
    <property type="molecule type" value="Genomic_DNA"/>
</dbReference>